<protein>
    <recommendedName>
        <fullName evidence="2">EF-hand domain-containing protein</fullName>
    </recommendedName>
</protein>
<proteinExistence type="predicted"/>
<dbReference type="EMBL" id="OIVN01003100">
    <property type="protein sequence ID" value="SPD08783.1"/>
    <property type="molecule type" value="Genomic_DNA"/>
</dbReference>
<dbReference type="SUPFAM" id="SSF47473">
    <property type="entry name" value="EF-hand"/>
    <property type="match status" value="1"/>
</dbReference>
<dbReference type="InterPro" id="IPR011992">
    <property type="entry name" value="EF-hand-dom_pair"/>
</dbReference>
<dbReference type="Gene3D" id="1.10.238.10">
    <property type="entry name" value="EF-hand"/>
    <property type="match status" value="1"/>
</dbReference>
<dbReference type="AlphaFoldDB" id="A0A2N9HAI7"/>
<sequence>MGNAQSPPANPRYALASRAFSQKELEDHKSLFVSLAAQSQSDGKYIFPSVFKRYFGLHGPLGDRMFDLLSQQRKDQRLSFQDLVIAKGTYEKGTKDEIEEFIYQLVDVSGDGILGELNVRSDLESVLIAMFETIFSTKDAELGPSSHKDVVDIFLNAATFSKHVDGCAEKSMSIEDFRNWCTLLPSVKKFLGSLLIPPDAGRPGSQVPCLVHLESVDSNMVLLRKEYAWHIGGALSLQELEEWKLLYHSAYNGLSFNTFLGSIS</sequence>
<evidence type="ECO:0008006" key="2">
    <source>
        <dbReference type="Google" id="ProtNLM"/>
    </source>
</evidence>
<reference evidence="1" key="1">
    <citation type="submission" date="2018-02" db="EMBL/GenBank/DDBJ databases">
        <authorList>
            <person name="Cohen D.B."/>
            <person name="Kent A.D."/>
        </authorList>
    </citation>
    <scope>NUCLEOTIDE SEQUENCE</scope>
</reference>
<evidence type="ECO:0000313" key="1">
    <source>
        <dbReference type="EMBL" id="SPD08783.1"/>
    </source>
</evidence>
<organism evidence="1">
    <name type="scientific">Fagus sylvatica</name>
    <name type="common">Beechnut</name>
    <dbReference type="NCBI Taxonomy" id="28930"/>
    <lineage>
        <taxon>Eukaryota</taxon>
        <taxon>Viridiplantae</taxon>
        <taxon>Streptophyta</taxon>
        <taxon>Embryophyta</taxon>
        <taxon>Tracheophyta</taxon>
        <taxon>Spermatophyta</taxon>
        <taxon>Magnoliopsida</taxon>
        <taxon>eudicotyledons</taxon>
        <taxon>Gunneridae</taxon>
        <taxon>Pentapetalae</taxon>
        <taxon>rosids</taxon>
        <taxon>fabids</taxon>
        <taxon>Fagales</taxon>
        <taxon>Fagaceae</taxon>
        <taxon>Fagus</taxon>
    </lineage>
</organism>
<accession>A0A2N9HAI7</accession>
<gene>
    <name evidence="1" type="ORF">FSB_LOCUS36665</name>
</gene>
<name>A0A2N9HAI7_FAGSY</name>